<dbReference type="Proteomes" id="UP000177230">
    <property type="component" value="Unassembled WGS sequence"/>
</dbReference>
<dbReference type="PANTHER" id="PTHR45947">
    <property type="entry name" value="SULFOQUINOVOSYL TRANSFERASE SQD2"/>
    <property type="match status" value="1"/>
</dbReference>
<evidence type="ECO:0000259" key="2">
    <source>
        <dbReference type="Pfam" id="PF13439"/>
    </source>
</evidence>
<evidence type="ECO:0000313" key="3">
    <source>
        <dbReference type="EMBL" id="OGF13403.1"/>
    </source>
</evidence>
<gene>
    <name evidence="3" type="ORF">A2024_05310</name>
</gene>
<dbReference type="Pfam" id="PF13439">
    <property type="entry name" value="Glyco_transf_4"/>
    <property type="match status" value="1"/>
</dbReference>
<protein>
    <recommendedName>
        <fullName evidence="5">Glycosyl transferase family 1</fullName>
    </recommendedName>
</protein>
<dbReference type="GO" id="GO:0016757">
    <property type="term" value="F:glycosyltransferase activity"/>
    <property type="evidence" value="ECO:0007669"/>
    <property type="project" value="InterPro"/>
</dbReference>
<evidence type="ECO:0000259" key="1">
    <source>
        <dbReference type="Pfam" id="PF00534"/>
    </source>
</evidence>
<sequence length="359" mass="39978">MNIIFITPHGNLIYGGEKSLLLLMRELRQRNVRVTVVCPETGVFINLLKAEGIETVVCPICNLFKRTVFIYLNSVLRLWVIVRKVKPDIIHCNSATVAQIAIPVAWLFGIPTVVHLRNDLSCSGAKRDLVTKALAVIANSSFTGADLINCMDQEKRHVIHNPIEIPAVDALGQDTDRRLVLFVGQICPHKGVDAFIQIASKLKNHPLKPRLMILGDEPYHAKGYLHEIKKKAEELGVLPIIEFAGHVKEPEKYYQKASVVIVPSKKEPFGRVAAEAMMYGLPVVASRVGGLPEVVEDNVTGFLVDPDDVDGFTEKVQYLLNEPEKAKAMGRAGRERAIKLFSPQRHAAQVMEVYKEVLK</sequence>
<dbReference type="PANTHER" id="PTHR45947:SF3">
    <property type="entry name" value="SULFOQUINOVOSYL TRANSFERASE SQD2"/>
    <property type="match status" value="1"/>
</dbReference>
<dbReference type="InterPro" id="IPR001296">
    <property type="entry name" value="Glyco_trans_1"/>
</dbReference>
<dbReference type="InterPro" id="IPR028098">
    <property type="entry name" value="Glyco_trans_4-like_N"/>
</dbReference>
<dbReference type="AlphaFoldDB" id="A0A1F5RGX8"/>
<proteinExistence type="predicted"/>
<dbReference type="SUPFAM" id="SSF53756">
    <property type="entry name" value="UDP-Glycosyltransferase/glycogen phosphorylase"/>
    <property type="match status" value="1"/>
</dbReference>
<dbReference type="Gene3D" id="3.40.50.2000">
    <property type="entry name" value="Glycogen Phosphorylase B"/>
    <property type="match status" value="2"/>
</dbReference>
<name>A0A1F5RGX8_9BACT</name>
<organism evidence="3 4">
    <name type="scientific">Candidatus Edwardsbacteria bacterium GWF2_54_11</name>
    <dbReference type="NCBI Taxonomy" id="1817851"/>
    <lineage>
        <taxon>Bacteria</taxon>
        <taxon>Candidatus Edwardsiibacteriota</taxon>
    </lineage>
</organism>
<dbReference type="Pfam" id="PF00534">
    <property type="entry name" value="Glycos_transf_1"/>
    <property type="match status" value="1"/>
</dbReference>
<accession>A0A1F5RGX8</accession>
<evidence type="ECO:0000313" key="4">
    <source>
        <dbReference type="Proteomes" id="UP000177230"/>
    </source>
</evidence>
<comment type="caution">
    <text evidence="3">The sequence shown here is derived from an EMBL/GenBank/DDBJ whole genome shotgun (WGS) entry which is preliminary data.</text>
</comment>
<dbReference type="CDD" id="cd03801">
    <property type="entry name" value="GT4_PimA-like"/>
    <property type="match status" value="1"/>
</dbReference>
<feature type="domain" description="Glycosyl transferase family 1" evidence="1">
    <location>
        <begin position="171"/>
        <end position="336"/>
    </location>
</feature>
<dbReference type="EMBL" id="MFFM01000019">
    <property type="protein sequence ID" value="OGF13403.1"/>
    <property type="molecule type" value="Genomic_DNA"/>
</dbReference>
<reference evidence="3 4" key="1">
    <citation type="journal article" date="2016" name="Nat. Commun.">
        <title>Thousands of microbial genomes shed light on interconnected biogeochemical processes in an aquifer system.</title>
        <authorList>
            <person name="Anantharaman K."/>
            <person name="Brown C.T."/>
            <person name="Hug L.A."/>
            <person name="Sharon I."/>
            <person name="Castelle C.J."/>
            <person name="Probst A.J."/>
            <person name="Thomas B.C."/>
            <person name="Singh A."/>
            <person name="Wilkins M.J."/>
            <person name="Karaoz U."/>
            <person name="Brodie E.L."/>
            <person name="Williams K.H."/>
            <person name="Hubbard S.S."/>
            <person name="Banfield J.F."/>
        </authorList>
    </citation>
    <scope>NUCLEOTIDE SEQUENCE [LARGE SCALE GENOMIC DNA]</scope>
</reference>
<dbReference type="InterPro" id="IPR050194">
    <property type="entry name" value="Glycosyltransferase_grp1"/>
</dbReference>
<feature type="domain" description="Glycosyltransferase subfamily 4-like N-terminal" evidence="2">
    <location>
        <begin position="15"/>
        <end position="164"/>
    </location>
</feature>
<evidence type="ECO:0008006" key="5">
    <source>
        <dbReference type="Google" id="ProtNLM"/>
    </source>
</evidence>